<dbReference type="AlphaFoldDB" id="A0A6B9ZHJ9"/>
<dbReference type="EMBL" id="CP048113">
    <property type="protein sequence ID" value="QHS61892.1"/>
    <property type="molecule type" value="Genomic_DNA"/>
</dbReference>
<protein>
    <submittedName>
        <fullName evidence="1">Uncharacterized protein</fullName>
    </submittedName>
</protein>
<evidence type="ECO:0000313" key="1">
    <source>
        <dbReference type="EMBL" id="QHS61892.1"/>
    </source>
</evidence>
<accession>A0A6B9ZHJ9</accession>
<proteinExistence type="predicted"/>
<dbReference type="KEGG" id="chih:GWR21_20480"/>
<gene>
    <name evidence="1" type="ORF">GWR21_20480</name>
</gene>
<name>A0A6B9ZHJ9_9BACT</name>
<keyword evidence="2" id="KW-1185">Reference proteome</keyword>
<organism evidence="1 2">
    <name type="scientific">Chitinophaga agri</name>
    <dbReference type="NCBI Taxonomy" id="2703787"/>
    <lineage>
        <taxon>Bacteria</taxon>
        <taxon>Pseudomonadati</taxon>
        <taxon>Bacteroidota</taxon>
        <taxon>Chitinophagia</taxon>
        <taxon>Chitinophagales</taxon>
        <taxon>Chitinophagaceae</taxon>
        <taxon>Chitinophaga</taxon>
    </lineage>
</organism>
<dbReference type="Proteomes" id="UP000476411">
    <property type="component" value="Chromosome"/>
</dbReference>
<evidence type="ECO:0000313" key="2">
    <source>
        <dbReference type="Proteomes" id="UP000476411"/>
    </source>
</evidence>
<sequence>MNYLTLLTLFPKKINVTFVDATSNQVLSKRKILKEDLPEVFDKPTVLTLDNEAWQVLDAHPVSGDDFHYSKKLTLKVQRKEEFDKLNQRSLVPTISGISTTINGFAPTQWMQLQFLPVDMMPALEHDLSAITAILESGNNLIGYPSVYERNRSLNSLAISLKAFLELINVKDVENSGDYFIAESNGYSYYGIVENGVISSLALRRFEYVDDEFSLLTERFQLMLVDWCNGSVIGL</sequence>
<reference evidence="1 2" key="1">
    <citation type="submission" date="2020-01" db="EMBL/GenBank/DDBJ databases">
        <title>Complete genome sequence of Chitinophaga sp. H33E-04 isolated from quinoa roots.</title>
        <authorList>
            <person name="Weon H.-Y."/>
            <person name="Lee S.A."/>
        </authorList>
    </citation>
    <scope>NUCLEOTIDE SEQUENCE [LARGE SCALE GENOMIC DNA]</scope>
    <source>
        <strain evidence="1 2">H33E-04</strain>
    </source>
</reference>
<dbReference type="RefSeq" id="WP_162333551.1">
    <property type="nucleotide sequence ID" value="NZ_CP048113.1"/>
</dbReference>